<protein>
    <submittedName>
        <fullName evidence="1">Uncharacterized protein</fullName>
    </submittedName>
</protein>
<dbReference type="AlphaFoldDB" id="A0AAF0YMM3"/>
<evidence type="ECO:0000313" key="1">
    <source>
        <dbReference type="EMBL" id="WOO86318.1"/>
    </source>
</evidence>
<gene>
    <name evidence="1" type="ORF">LOC62_07G009801</name>
</gene>
<keyword evidence="2" id="KW-1185">Reference proteome</keyword>
<name>A0AAF0YMM3_9TREE</name>
<sequence length="134" mass="14507">MTPNSTTLSPTSSRTQLMSEQLETYAQPSWYGRHMCGEIPADIEHLATLVDEGHQPVDAALMLRYNSNDLKLARQALQHVEHEKLGQKFQPSWCSVCGVREKEATLATSAYGTILRGGGVAAGVSSLVVSASAY</sequence>
<evidence type="ECO:0000313" key="2">
    <source>
        <dbReference type="Proteomes" id="UP000827549"/>
    </source>
</evidence>
<organism evidence="1 2">
    <name type="scientific">Vanrija pseudolonga</name>
    <dbReference type="NCBI Taxonomy" id="143232"/>
    <lineage>
        <taxon>Eukaryota</taxon>
        <taxon>Fungi</taxon>
        <taxon>Dikarya</taxon>
        <taxon>Basidiomycota</taxon>
        <taxon>Agaricomycotina</taxon>
        <taxon>Tremellomycetes</taxon>
        <taxon>Trichosporonales</taxon>
        <taxon>Trichosporonaceae</taxon>
        <taxon>Vanrija</taxon>
    </lineage>
</organism>
<dbReference type="EMBL" id="CP086720">
    <property type="protein sequence ID" value="WOO86318.1"/>
    <property type="molecule type" value="Genomic_DNA"/>
</dbReference>
<dbReference type="RefSeq" id="XP_062632344.1">
    <property type="nucleotide sequence ID" value="XM_062776360.1"/>
</dbReference>
<dbReference type="GeneID" id="87812962"/>
<reference evidence="1" key="1">
    <citation type="submission" date="2023-10" db="EMBL/GenBank/DDBJ databases">
        <authorList>
            <person name="Noh H."/>
        </authorList>
    </citation>
    <scope>NUCLEOTIDE SEQUENCE</scope>
    <source>
        <strain evidence="1">DUCC4014</strain>
    </source>
</reference>
<dbReference type="Proteomes" id="UP000827549">
    <property type="component" value="Chromosome 7"/>
</dbReference>
<proteinExistence type="predicted"/>
<accession>A0AAF0YMM3</accession>